<dbReference type="Proteomes" id="UP000199120">
    <property type="component" value="Unassembled WGS sequence"/>
</dbReference>
<evidence type="ECO:0000256" key="1">
    <source>
        <dbReference type="SAM" id="Phobius"/>
    </source>
</evidence>
<gene>
    <name evidence="2" type="ORF">SAMN05192542_10877</name>
</gene>
<dbReference type="Pfam" id="PF11177">
    <property type="entry name" value="DUF2964"/>
    <property type="match status" value="1"/>
</dbReference>
<keyword evidence="1" id="KW-0472">Membrane</keyword>
<feature type="transmembrane region" description="Helical" evidence="1">
    <location>
        <begin position="64"/>
        <end position="85"/>
    </location>
</feature>
<dbReference type="AlphaFoldDB" id="A0A1H7QF94"/>
<keyword evidence="1" id="KW-1133">Transmembrane helix</keyword>
<keyword evidence="1" id="KW-0812">Transmembrane</keyword>
<feature type="transmembrane region" description="Helical" evidence="1">
    <location>
        <begin position="36"/>
        <end position="58"/>
    </location>
</feature>
<reference evidence="3" key="1">
    <citation type="submission" date="2016-10" db="EMBL/GenBank/DDBJ databases">
        <authorList>
            <person name="Varghese N."/>
            <person name="Submissions S."/>
        </authorList>
    </citation>
    <scope>NUCLEOTIDE SEQUENCE [LARGE SCALE GENOMIC DNA]</scope>
    <source>
        <strain evidence="3">LMG 26416</strain>
    </source>
</reference>
<proteinExistence type="predicted"/>
<evidence type="ECO:0000313" key="3">
    <source>
        <dbReference type="Proteomes" id="UP000199120"/>
    </source>
</evidence>
<protein>
    <recommendedName>
        <fullName evidence="4">DUF2964 family protein</fullName>
    </recommendedName>
</protein>
<keyword evidence="3" id="KW-1185">Reference proteome</keyword>
<evidence type="ECO:0008006" key="4">
    <source>
        <dbReference type="Google" id="ProtNLM"/>
    </source>
</evidence>
<name>A0A1H7QF94_9BURK</name>
<dbReference type="InterPro" id="IPR021347">
    <property type="entry name" value="DUF2964"/>
</dbReference>
<accession>A0A1H7QF94</accession>
<organism evidence="2 3">
    <name type="scientific">Paraburkholderia caballeronis</name>
    <dbReference type="NCBI Taxonomy" id="416943"/>
    <lineage>
        <taxon>Bacteria</taxon>
        <taxon>Pseudomonadati</taxon>
        <taxon>Pseudomonadota</taxon>
        <taxon>Betaproteobacteria</taxon>
        <taxon>Burkholderiales</taxon>
        <taxon>Burkholderiaceae</taxon>
        <taxon>Paraburkholderia</taxon>
    </lineage>
</organism>
<sequence>MGDRRVCVPRLDGDGSSAAALGRRVGGIMVQGELRIVVAALATFVALAGMAISVHGLLYGENDVMLSGAIAVGVGVAACVAMLTLHPKDVESHRHRES</sequence>
<evidence type="ECO:0000313" key="2">
    <source>
        <dbReference type="EMBL" id="SEL46586.1"/>
    </source>
</evidence>
<dbReference type="EMBL" id="FOAJ01000008">
    <property type="protein sequence ID" value="SEL46586.1"/>
    <property type="molecule type" value="Genomic_DNA"/>
</dbReference>